<dbReference type="PANTHER" id="PTHR35517:SF1">
    <property type="entry name" value="PROTEIN ARGININE N-METHYLTRANSFERASE SFM1"/>
    <property type="match status" value="1"/>
</dbReference>
<dbReference type="GO" id="GO:0035241">
    <property type="term" value="F:protein-arginine omega-N monomethyltransferase activity"/>
    <property type="evidence" value="ECO:0007669"/>
    <property type="project" value="TreeGrafter"/>
</dbReference>
<dbReference type="InterPro" id="IPR007364">
    <property type="entry name" value="SFM1-like"/>
</dbReference>
<proteinExistence type="predicted"/>
<dbReference type="PANTHER" id="PTHR35517">
    <property type="entry name" value="PROTEIN ARGININE N-METHYLTRANSFERASE SFM1"/>
    <property type="match status" value="1"/>
</dbReference>
<evidence type="ECO:0000313" key="1">
    <source>
        <dbReference type="EMBL" id="KIM25687.1"/>
    </source>
</evidence>
<name>A0A0C2X906_SERVB</name>
<sequence length="213" mass="23940">MEEDEQDQVSSLPRWVLLEYSQMLKLAGKDSTVAFTHLSKSSCAALDRALTENHPSKDSSSTASFESHTISILELMKTRNVPLERVCLLDPKAPQELGPDDGNGKFEWFLFGGILGDDPPRDRTGELRSLGFPTRHLGPVQMTTDTALGVTKLIVEDKNTLSGIPYLDHPTIRFSKTESVEMPFRYIMRDGEPVLPPGMKQHFYEDLNRVFDD</sequence>
<dbReference type="HOGENOM" id="CLU_080487_0_0_1"/>
<protein>
    <recommendedName>
        <fullName evidence="3">DUF431-domain-containing protein</fullName>
    </recommendedName>
</protein>
<reference evidence="2" key="2">
    <citation type="submission" date="2015-01" db="EMBL/GenBank/DDBJ databases">
        <title>Evolutionary Origins and Diversification of the Mycorrhizal Mutualists.</title>
        <authorList>
            <consortium name="DOE Joint Genome Institute"/>
            <consortium name="Mycorrhizal Genomics Consortium"/>
            <person name="Kohler A."/>
            <person name="Kuo A."/>
            <person name="Nagy L.G."/>
            <person name="Floudas D."/>
            <person name="Copeland A."/>
            <person name="Barry K.W."/>
            <person name="Cichocki N."/>
            <person name="Veneault-Fourrey C."/>
            <person name="LaButti K."/>
            <person name="Lindquist E.A."/>
            <person name="Lipzen A."/>
            <person name="Lundell T."/>
            <person name="Morin E."/>
            <person name="Murat C."/>
            <person name="Riley R."/>
            <person name="Ohm R."/>
            <person name="Sun H."/>
            <person name="Tunlid A."/>
            <person name="Henrissat B."/>
            <person name="Grigoriev I.V."/>
            <person name="Hibbett D.S."/>
            <person name="Martin F."/>
        </authorList>
    </citation>
    <scope>NUCLEOTIDE SEQUENCE [LARGE SCALE GENOMIC DNA]</scope>
    <source>
        <strain evidence="2">MAFF 305830</strain>
    </source>
</reference>
<dbReference type="STRING" id="933852.A0A0C2X906"/>
<dbReference type="EMBL" id="KN824312">
    <property type="protein sequence ID" value="KIM25687.1"/>
    <property type="molecule type" value="Genomic_DNA"/>
</dbReference>
<evidence type="ECO:0000313" key="2">
    <source>
        <dbReference type="Proteomes" id="UP000054097"/>
    </source>
</evidence>
<dbReference type="CDD" id="cd18090">
    <property type="entry name" value="Arginine_MT_Sfm1"/>
    <property type="match status" value="1"/>
</dbReference>
<evidence type="ECO:0008006" key="3">
    <source>
        <dbReference type="Google" id="ProtNLM"/>
    </source>
</evidence>
<dbReference type="Proteomes" id="UP000054097">
    <property type="component" value="Unassembled WGS sequence"/>
</dbReference>
<dbReference type="AlphaFoldDB" id="A0A0C2X906"/>
<accession>A0A0C2X906</accession>
<dbReference type="Pfam" id="PF04252">
    <property type="entry name" value="SFM1-like"/>
    <property type="match status" value="1"/>
</dbReference>
<gene>
    <name evidence="1" type="ORF">M408DRAFT_331040</name>
</gene>
<reference evidence="1 2" key="1">
    <citation type="submission" date="2014-04" db="EMBL/GenBank/DDBJ databases">
        <authorList>
            <consortium name="DOE Joint Genome Institute"/>
            <person name="Kuo A."/>
            <person name="Zuccaro A."/>
            <person name="Kohler A."/>
            <person name="Nagy L.G."/>
            <person name="Floudas D."/>
            <person name="Copeland A."/>
            <person name="Barry K.W."/>
            <person name="Cichocki N."/>
            <person name="Veneault-Fourrey C."/>
            <person name="LaButti K."/>
            <person name="Lindquist E.A."/>
            <person name="Lipzen A."/>
            <person name="Lundell T."/>
            <person name="Morin E."/>
            <person name="Murat C."/>
            <person name="Sun H."/>
            <person name="Tunlid A."/>
            <person name="Henrissat B."/>
            <person name="Grigoriev I.V."/>
            <person name="Hibbett D.S."/>
            <person name="Martin F."/>
            <person name="Nordberg H.P."/>
            <person name="Cantor M.N."/>
            <person name="Hua S.X."/>
        </authorList>
    </citation>
    <scope>NUCLEOTIDE SEQUENCE [LARGE SCALE GENOMIC DNA]</scope>
    <source>
        <strain evidence="1 2">MAFF 305830</strain>
    </source>
</reference>
<dbReference type="OrthoDB" id="373498at2759"/>
<organism evidence="1 2">
    <name type="scientific">Serendipita vermifera MAFF 305830</name>
    <dbReference type="NCBI Taxonomy" id="933852"/>
    <lineage>
        <taxon>Eukaryota</taxon>
        <taxon>Fungi</taxon>
        <taxon>Dikarya</taxon>
        <taxon>Basidiomycota</taxon>
        <taxon>Agaricomycotina</taxon>
        <taxon>Agaricomycetes</taxon>
        <taxon>Sebacinales</taxon>
        <taxon>Serendipitaceae</taxon>
        <taxon>Serendipita</taxon>
    </lineage>
</organism>
<keyword evidence="2" id="KW-1185">Reference proteome</keyword>